<accession>A0ABZ1TNM5</accession>
<organism evidence="4 5">
    <name type="scientific">Streptomyces virginiae</name>
    <name type="common">Streptomyces cinnamonensis</name>
    <dbReference type="NCBI Taxonomy" id="1961"/>
    <lineage>
        <taxon>Bacteria</taxon>
        <taxon>Bacillati</taxon>
        <taxon>Actinomycetota</taxon>
        <taxon>Actinomycetes</taxon>
        <taxon>Kitasatosporales</taxon>
        <taxon>Streptomycetaceae</taxon>
        <taxon>Streptomyces</taxon>
    </lineage>
</organism>
<dbReference type="InterPro" id="IPR045570">
    <property type="entry name" value="Metalloprtase-TldD/E_cen_dom"/>
</dbReference>
<feature type="domain" description="Metalloprotease TldD/E C-terminal" evidence="2">
    <location>
        <begin position="226"/>
        <end position="456"/>
    </location>
</feature>
<dbReference type="Gene3D" id="3.30.2290.10">
    <property type="entry name" value="PmbA/TldD superfamily"/>
    <property type="match status" value="1"/>
</dbReference>
<dbReference type="InterPro" id="IPR045569">
    <property type="entry name" value="Metalloprtase-TldD/E_C"/>
</dbReference>
<evidence type="ECO:0000259" key="3">
    <source>
        <dbReference type="Pfam" id="PF19290"/>
    </source>
</evidence>
<dbReference type="Pfam" id="PF19290">
    <property type="entry name" value="PmbA_TldD_2nd"/>
    <property type="match status" value="1"/>
</dbReference>
<dbReference type="Proteomes" id="UP001432039">
    <property type="component" value="Chromosome"/>
</dbReference>
<gene>
    <name evidence="4" type="ORF">OG517_34255</name>
</gene>
<dbReference type="InterPro" id="IPR035068">
    <property type="entry name" value="TldD/PmbA_N"/>
</dbReference>
<comment type="similarity">
    <text evidence="1">Belongs to the peptidase U62 family.</text>
</comment>
<dbReference type="RefSeq" id="WP_328964416.1">
    <property type="nucleotide sequence ID" value="NZ_CP108090.1"/>
</dbReference>
<reference evidence="4" key="1">
    <citation type="submission" date="2022-10" db="EMBL/GenBank/DDBJ databases">
        <title>The complete genomes of actinobacterial strains from the NBC collection.</title>
        <authorList>
            <person name="Joergensen T.S."/>
            <person name="Alvarez Arevalo M."/>
            <person name="Sterndorff E.B."/>
            <person name="Faurdal D."/>
            <person name="Vuksanovic O."/>
            <person name="Mourched A.-S."/>
            <person name="Charusanti P."/>
            <person name="Shaw S."/>
            <person name="Blin K."/>
            <person name="Weber T."/>
        </authorList>
    </citation>
    <scope>NUCLEOTIDE SEQUENCE</scope>
    <source>
        <strain evidence="4">NBC_00248</strain>
    </source>
</reference>
<dbReference type="SUPFAM" id="SSF111283">
    <property type="entry name" value="Putative modulator of DNA gyrase, PmbA/TldD"/>
    <property type="match status" value="1"/>
</dbReference>
<dbReference type="PANTHER" id="PTHR30624:SF4">
    <property type="entry name" value="METALLOPROTEASE TLDD"/>
    <property type="match status" value="1"/>
</dbReference>
<evidence type="ECO:0000313" key="5">
    <source>
        <dbReference type="Proteomes" id="UP001432039"/>
    </source>
</evidence>
<dbReference type="PANTHER" id="PTHR30624">
    <property type="entry name" value="UNCHARACTERIZED PROTEIN TLDD AND PMBA"/>
    <property type="match status" value="1"/>
</dbReference>
<evidence type="ECO:0000313" key="4">
    <source>
        <dbReference type="EMBL" id="WUQ16074.1"/>
    </source>
</evidence>
<protein>
    <submittedName>
        <fullName evidence="4">TldD/PmbA family protein</fullName>
    </submittedName>
</protein>
<dbReference type="InterPro" id="IPR036059">
    <property type="entry name" value="TldD/PmbA_sf"/>
</dbReference>
<dbReference type="EMBL" id="CP108090">
    <property type="protein sequence ID" value="WUQ16074.1"/>
    <property type="molecule type" value="Genomic_DNA"/>
</dbReference>
<dbReference type="InterPro" id="IPR051463">
    <property type="entry name" value="Peptidase_U62_metallo"/>
</dbReference>
<proteinExistence type="inferred from homology"/>
<name>A0ABZ1TNM5_STRVG</name>
<sequence length="459" mass="48076">MTHPDHTAGRAPSSAQDALRATAADLAAEMNRHAPLGSRPSSGAVQSWHRISGRFAEGRVSDLSVQQGQATSARYLLADGLRHRTVSGLDPRAARWGAKPAANRRDLLPDPPVWQEIPAVLRTLRALEDQARGHDPRIAQVVVDFELSEQDLCLVAGEGLGMLLEEQRLLSYLSVRVIARQGDRVSTGFYTPGTSGPLGGLDARACGSEVARRAVAGLEARPAPVGRMPVVVAGGRGMVLLHEACCHPLEGDEVVNGSVYAGRLGEQIASPLVTVRDDATVTGAVGSYRYDDEGVAGGSTGVIEDGRLVGYLTDQESAARLGTASSGNGRCTTVLQPPLPRMTNTCLAAGTSSVADIIADTPYGIYAEHVGGGEVVEATGEFTFRVTNGWLIENGRITDPIEETTIAGLGTEVLRDIDAVADDVTVGAAKCGKFGQWVPVGVIGPTLRVGSLLVGGTQR</sequence>
<dbReference type="Pfam" id="PF19289">
    <property type="entry name" value="PmbA_TldD_3rd"/>
    <property type="match status" value="1"/>
</dbReference>
<feature type="domain" description="Metalloprotease TldD/E central" evidence="3">
    <location>
        <begin position="122"/>
        <end position="218"/>
    </location>
</feature>
<evidence type="ECO:0000256" key="1">
    <source>
        <dbReference type="ARBA" id="ARBA00005836"/>
    </source>
</evidence>
<keyword evidence="5" id="KW-1185">Reference proteome</keyword>
<evidence type="ECO:0000259" key="2">
    <source>
        <dbReference type="Pfam" id="PF19289"/>
    </source>
</evidence>